<feature type="transmembrane region" description="Helical" evidence="5">
    <location>
        <begin position="239"/>
        <end position="258"/>
    </location>
</feature>
<feature type="transmembrane region" description="Helical" evidence="5">
    <location>
        <begin position="193"/>
        <end position="210"/>
    </location>
</feature>
<feature type="domain" description="O-antigen ligase-related" evidence="6">
    <location>
        <begin position="201"/>
        <end position="337"/>
    </location>
</feature>
<sequence length="427" mass="47236">MRDIVLFCFILGLLPLVLKRPFIGVLMFTWVSLMNPHRLTYGAAYAFPFEAIIVGVTLIGIVISKEKMRFPPTTCVLVLGALCLWMTLTTFFGLEPDRAWAEWNRVMKTMTLFVIIICCVNTKKEIQQFAAIVALSIGFFGIKGGIFTVLTAGNSHVYGPEGSYISDNNALALALLMALPIIWYLWLESRQKFIKMALLALVILASISVVGSYSRGAILGGAAIGLFLVIKSKHRFSTGLILLLIIPICAAIMPAQWFDRMHSIDNYSADTSALGRINAWGFAVNVANSHILGGGFDCFTNRQFFVFAPDPHNQHAAHSIYFQVLGEHGYVGLSLFLLFMFLAWRTGTRVIKHCKGRPEDEWASNLAAMCQVSMIGFAVGGAFLTMAYYDLFYDVVALLVLLEKLLLSPKSIARTSNLTTQSELQEG</sequence>
<dbReference type="OrthoDB" id="9772644at2"/>
<evidence type="ECO:0000256" key="3">
    <source>
        <dbReference type="ARBA" id="ARBA00022989"/>
    </source>
</evidence>
<feature type="transmembrane region" description="Helical" evidence="5">
    <location>
        <begin position="106"/>
        <end position="122"/>
    </location>
</feature>
<name>A0A4R5W0Y5_9BURK</name>
<keyword evidence="9" id="KW-1185">Reference proteome</keyword>
<proteinExistence type="predicted"/>
<evidence type="ECO:0000256" key="2">
    <source>
        <dbReference type="ARBA" id="ARBA00022692"/>
    </source>
</evidence>
<dbReference type="InterPro" id="IPR007016">
    <property type="entry name" value="O-antigen_ligase-rel_domated"/>
</dbReference>
<keyword evidence="4 5" id="KW-0472">Membrane</keyword>
<evidence type="ECO:0000256" key="5">
    <source>
        <dbReference type="SAM" id="Phobius"/>
    </source>
</evidence>
<keyword evidence="2 5" id="KW-0812">Transmembrane</keyword>
<accession>A0A4R5W0Y5</accession>
<evidence type="ECO:0000259" key="6">
    <source>
        <dbReference type="Pfam" id="PF04932"/>
    </source>
</evidence>
<keyword evidence="3 5" id="KW-1133">Transmembrane helix</keyword>
<keyword evidence="8" id="KW-0436">Ligase</keyword>
<feature type="transmembrane region" description="Helical" evidence="5">
    <location>
        <begin position="365"/>
        <end position="385"/>
    </location>
</feature>
<dbReference type="PANTHER" id="PTHR37422:SF13">
    <property type="entry name" value="LIPOPOLYSACCHARIDE BIOSYNTHESIS PROTEIN PA4999-RELATED"/>
    <property type="match status" value="1"/>
</dbReference>
<dbReference type="InterPro" id="IPR051533">
    <property type="entry name" value="WaaL-like"/>
</dbReference>
<comment type="subcellular location">
    <subcellularLocation>
        <location evidence="1">Membrane</location>
        <topology evidence="1">Multi-pass membrane protein</topology>
    </subcellularLocation>
</comment>
<dbReference type="AlphaFoldDB" id="A0A4R5W0Y5"/>
<dbReference type="Proteomes" id="UP000294829">
    <property type="component" value="Unassembled WGS sequence"/>
</dbReference>
<evidence type="ECO:0000313" key="8">
    <source>
        <dbReference type="EMBL" id="TDK65675.1"/>
    </source>
</evidence>
<dbReference type="GO" id="GO:0016020">
    <property type="term" value="C:membrane"/>
    <property type="evidence" value="ECO:0007669"/>
    <property type="project" value="UniProtKB-SubCell"/>
</dbReference>
<dbReference type="Pfam" id="PF04932">
    <property type="entry name" value="Wzy_C"/>
    <property type="match status" value="1"/>
</dbReference>
<feature type="transmembrane region" description="Helical" evidence="5">
    <location>
        <begin position="75"/>
        <end position="94"/>
    </location>
</feature>
<dbReference type="InterPro" id="IPR045979">
    <property type="entry name" value="DUF5935"/>
</dbReference>
<reference evidence="8 9" key="1">
    <citation type="submission" date="2019-03" db="EMBL/GenBank/DDBJ databases">
        <title>Sapientia aquatica gen. nov., sp. nov., isolated from a crater lake.</title>
        <authorList>
            <person name="Felfoldi T."/>
            <person name="Szabo A."/>
            <person name="Toth E."/>
            <person name="Schumann P."/>
            <person name="Keki Z."/>
            <person name="Marialigeti K."/>
            <person name="Mathe I."/>
        </authorList>
    </citation>
    <scope>NUCLEOTIDE SEQUENCE [LARGE SCALE GENOMIC DNA]</scope>
    <source>
        <strain evidence="8 9">SA-152</strain>
    </source>
</reference>
<dbReference type="NCBIfam" id="TIGR03097">
    <property type="entry name" value="PEP_O_lig_1"/>
    <property type="match status" value="1"/>
</dbReference>
<dbReference type="PANTHER" id="PTHR37422">
    <property type="entry name" value="TEICHURONIC ACID BIOSYNTHESIS PROTEIN TUAE"/>
    <property type="match status" value="1"/>
</dbReference>
<feature type="transmembrane region" description="Helical" evidence="5">
    <location>
        <begin position="320"/>
        <end position="344"/>
    </location>
</feature>
<feature type="transmembrane region" description="Helical" evidence="5">
    <location>
        <begin position="170"/>
        <end position="186"/>
    </location>
</feature>
<dbReference type="RefSeq" id="WP_133328808.1">
    <property type="nucleotide sequence ID" value="NZ_SMYL01000005.1"/>
</dbReference>
<organism evidence="8 9">
    <name type="scientific">Sapientia aquatica</name>
    <dbReference type="NCBI Taxonomy" id="1549640"/>
    <lineage>
        <taxon>Bacteria</taxon>
        <taxon>Pseudomonadati</taxon>
        <taxon>Pseudomonadota</taxon>
        <taxon>Betaproteobacteria</taxon>
        <taxon>Burkholderiales</taxon>
        <taxon>Oxalobacteraceae</taxon>
        <taxon>Sapientia</taxon>
    </lineage>
</organism>
<feature type="transmembrane region" description="Helical" evidence="5">
    <location>
        <begin position="43"/>
        <end position="63"/>
    </location>
</feature>
<dbReference type="Pfam" id="PF19358">
    <property type="entry name" value="DUF5935"/>
    <property type="match status" value="1"/>
</dbReference>
<dbReference type="InterPro" id="IPR017528">
    <property type="entry name" value="CHP03097O-antigen_lig-rel"/>
</dbReference>
<dbReference type="GO" id="GO:0016874">
    <property type="term" value="F:ligase activity"/>
    <property type="evidence" value="ECO:0007669"/>
    <property type="project" value="UniProtKB-KW"/>
</dbReference>
<comment type="caution">
    <text evidence="8">The sequence shown here is derived from an EMBL/GenBank/DDBJ whole genome shotgun (WGS) entry which is preliminary data.</text>
</comment>
<feature type="transmembrane region" description="Helical" evidence="5">
    <location>
        <begin position="129"/>
        <end position="150"/>
    </location>
</feature>
<evidence type="ECO:0000313" key="9">
    <source>
        <dbReference type="Proteomes" id="UP000294829"/>
    </source>
</evidence>
<gene>
    <name evidence="8" type="ORF">E2I14_12105</name>
</gene>
<evidence type="ECO:0000256" key="4">
    <source>
        <dbReference type="ARBA" id="ARBA00023136"/>
    </source>
</evidence>
<dbReference type="EMBL" id="SMYL01000005">
    <property type="protein sequence ID" value="TDK65675.1"/>
    <property type="molecule type" value="Genomic_DNA"/>
</dbReference>
<evidence type="ECO:0000259" key="7">
    <source>
        <dbReference type="Pfam" id="PF19358"/>
    </source>
</evidence>
<protein>
    <submittedName>
        <fullName evidence="8">Putative O-glycosylation ligase, exosortase A system-associated</fullName>
    </submittedName>
</protein>
<feature type="domain" description="DUF5935" evidence="7">
    <location>
        <begin position="1"/>
        <end position="185"/>
    </location>
</feature>
<evidence type="ECO:0000256" key="1">
    <source>
        <dbReference type="ARBA" id="ARBA00004141"/>
    </source>
</evidence>